<protein>
    <submittedName>
        <fullName evidence="1">Zinc finger MYM-type protein 6-like</fullName>
    </submittedName>
</protein>
<keyword evidence="2" id="KW-1185">Reference proteome</keyword>
<organism evidence="1 2">
    <name type="scientific">Aphis craccivora</name>
    <name type="common">Cowpea aphid</name>
    <dbReference type="NCBI Taxonomy" id="307492"/>
    <lineage>
        <taxon>Eukaryota</taxon>
        <taxon>Metazoa</taxon>
        <taxon>Ecdysozoa</taxon>
        <taxon>Arthropoda</taxon>
        <taxon>Hexapoda</taxon>
        <taxon>Insecta</taxon>
        <taxon>Pterygota</taxon>
        <taxon>Neoptera</taxon>
        <taxon>Paraneoptera</taxon>
        <taxon>Hemiptera</taxon>
        <taxon>Sternorrhyncha</taxon>
        <taxon>Aphidomorpha</taxon>
        <taxon>Aphidoidea</taxon>
        <taxon>Aphididae</taxon>
        <taxon>Aphidini</taxon>
        <taxon>Aphis</taxon>
        <taxon>Aphis</taxon>
    </lineage>
</organism>
<name>A0A6G0YJP8_APHCR</name>
<evidence type="ECO:0000313" key="1">
    <source>
        <dbReference type="EMBL" id="KAF0756933.1"/>
    </source>
</evidence>
<sequence length="93" mass="10970">MQIWGCAKPSQVCTIQASQSITLRLIVWYVTNETLHNDLRIPTVDQLAKLYYKRFHSKLQHHPNPLVTHLASRTLPDNPPRRLKRNWCRDLLN</sequence>
<dbReference type="Proteomes" id="UP000478052">
    <property type="component" value="Unassembled WGS sequence"/>
</dbReference>
<accession>A0A6G0YJP8</accession>
<gene>
    <name evidence="1" type="ORF">FWK35_00016811</name>
</gene>
<reference evidence="1 2" key="1">
    <citation type="submission" date="2019-08" db="EMBL/GenBank/DDBJ databases">
        <title>Whole genome of Aphis craccivora.</title>
        <authorList>
            <person name="Voronova N.V."/>
            <person name="Shulinski R.S."/>
            <person name="Bandarenka Y.V."/>
            <person name="Zhorov D.G."/>
            <person name="Warner D."/>
        </authorList>
    </citation>
    <scope>NUCLEOTIDE SEQUENCE [LARGE SCALE GENOMIC DNA]</scope>
    <source>
        <strain evidence="1">180601</strain>
        <tissue evidence="1">Whole Body</tissue>
    </source>
</reference>
<comment type="caution">
    <text evidence="1">The sequence shown here is derived from an EMBL/GenBank/DDBJ whole genome shotgun (WGS) entry which is preliminary data.</text>
</comment>
<dbReference type="AlphaFoldDB" id="A0A6G0YJP8"/>
<evidence type="ECO:0000313" key="2">
    <source>
        <dbReference type="Proteomes" id="UP000478052"/>
    </source>
</evidence>
<dbReference type="EMBL" id="VUJU01003721">
    <property type="protein sequence ID" value="KAF0756933.1"/>
    <property type="molecule type" value="Genomic_DNA"/>
</dbReference>
<dbReference type="OrthoDB" id="6619187at2759"/>
<proteinExistence type="predicted"/>